<comment type="caution">
    <text evidence="1">The sequence shown here is derived from an EMBL/GenBank/DDBJ whole genome shotgun (WGS) entry which is preliminary data.</text>
</comment>
<organism evidence="1 2">
    <name type="scientific">Bradyrhizobium campsiandrae</name>
    <dbReference type="NCBI Taxonomy" id="1729892"/>
    <lineage>
        <taxon>Bacteria</taxon>
        <taxon>Pseudomonadati</taxon>
        <taxon>Pseudomonadota</taxon>
        <taxon>Alphaproteobacteria</taxon>
        <taxon>Hyphomicrobiales</taxon>
        <taxon>Nitrobacteraceae</taxon>
        <taxon>Bradyrhizobium</taxon>
    </lineage>
</organism>
<accession>A0ABR7UL37</accession>
<name>A0ABR7UL37_9BRAD</name>
<sequence>MLDVTSPVGIPARFTLVIEAEHASKPAVVVRRQDKRIGIRFEAERASSAV</sequence>
<proteinExistence type="predicted"/>
<keyword evidence="2" id="KW-1185">Reference proteome</keyword>
<evidence type="ECO:0000313" key="2">
    <source>
        <dbReference type="Proteomes" id="UP000639516"/>
    </source>
</evidence>
<evidence type="ECO:0000313" key="1">
    <source>
        <dbReference type="EMBL" id="MBC9984649.1"/>
    </source>
</evidence>
<gene>
    <name evidence="1" type="ORF">HA482_41470</name>
</gene>
<dbReference type="EMBL" id="JAATTO010000132">
    <property type="protein sequence ID" value="MBC9984649.1"/>
    <property type="molecule type" value="Genomic_DNA"/>
</dbReference>
<reference evidence="1 2" key="1">
    <citation type="journal article" date="2020" name="Arch. Microbiol.">
        <title>Bradyrhizobium campsiandrae sp. nov., a nitrogen-fixing bacterial strain isolated from a native leguminous tree from the Amazon adapted to flooded conditions.</title>
        <authorList>
            <person name="Cabral Michel D."/>
            <person name="Martins da Costa E."/>
            <person name="Azarias Guimaraes A."/>
            <person name="Soares de Carvalho T."/>
            <person name="Santos de Castro Caputo P."/>
            <person name="Willems A."/>
            <person name="de Souza Moreira F.M."/>
        </authorList>
    </citation>
    <scope>NUCLEOTIDE SEQUENCE [LARGE SCALE GENOMIC DNA]</scope>
    <source>
        <strain evidence="2">INPA 384B</strain>
    </source>
</reference>
<dbReference type="Proteomes" id="UP000639516">
    <property type="component" value="Unassembled WGS sequence"/>
</dbReference>
<protein>
    <submittedName>
        <fullName evidence="1">Uncharacterized protein</fullName>
    </submittedName>
</protein>